<evidence type="ECO:0000256" key="1">
    <source>
        <dbReference type="SAM" id="Phobius"/>
    </source>
</evidence>
<protein>
    <recommendedName>
        <fullName evidence="4">Multidrug ABC transporter</fullName>
    </recommendedName>
</protein>
<dbReference type="OrthoDB" id="2873177at2"/>
<proteinExistence type="predicted"/>
<accession>A0A1H9TCX2</accession>
<sequence>MSFYLLLAILGQIIASFSQILLKKSSGKEYPSFIRQYLNVLVISGYGMLGISMLIAVVCYSGLEYMQVVIIEPIGYVIVMFLSRFFFGEKITLRKLIGMAILLAGIIVFYLN</sequence>
<evidence type="ECO:0000313" key="3">
    <source>
        <dbReference type="Proteomes" id="UP000182584"/>
    </source>
</evidence>
<reference evidence="2 3" key="1">
    <citation type="submission" date="2016-10" db="EMBL/GenBank/DDBJ databases">
        <authorList>
            <person name="de Groot N.N."/>
        </authorList>
    </citation>
    <scope>NUCLEOTIDE SEQUENCE [LARGE SCALE GENOMIC DNA]</scope>
    <source>
        <strain evidence="2 3">AR40</strain>
    </source>
</reference>
<dbReference type="SUPFAM" id="SSF103481">
    <property type="entry name" value="Multidrug resistance efflux transporter EmrE"/>
    <property type="match status" value="1"/>
</dbReference>
<evidence type="ECO:0000313" key="2">
    <source>
        <dbReference type="EMBL" id="SER94463.1"/>
    </source>
</evidence>
<dbReference type="EMBL" id="FOGJ01000014">
    <property type="protein sequence ID" value="SER94463.1"/>
    <property type="molecule type" value="Genomic_DNA"/>
</dbReference>
<evidence type="ECO:0008006" key="4">
    <source>
        <dbReference type="Google" id="ProtNLM"/>
    </source>
</evidence>
<dbReference type="AlphaFoldDB" id="A0A1H9TCX2"/>
<feature type="transmembrane region" description="Helical" evidence="1">
    <location>
        <begin position="37"/>
        <end position="61"/>
    </location>
</feature>
<dbReference type="eggNOG" id="COG2076">
    <property type="taxonomic scope" value="Bacteria"/>
</dbReference>
<keyword evidence="1" id="KW-0472">Membrane</keyword>
<dbReference type="InterPro" id="IPR037185">
    <property type="entry name" value="EmrE-like"/>
</dbReference>
<feature type="transmembrane region" description="Helical" evidence="1">
    <location>
        <begin position="68"/>
        <end position="87"/>
    </location>
</feature>
<feature type="transmembrane region" description="Helical" evidence="1">
    <location>
        <begin position="93"/>
        <end position="111"/>
    </location>
</feature>
<organism evidence="2 3">
    <name type="scientific">Butyrivibrio fibrisolvens</name>
    <dbReference type="NCBI Taxonomy" id="831"/>
    <lineage>
        <taxon>Bacteria</taxon>
        <taxon>Bacillati</taxon>
        <taxon>Bacillota</taxon>
        <taxon>Clostridia</taxon>
        <taxon>Lachnospirales</taxon>
        <taxon>Lachnospiraceae</taxon>
        <taxon>Butyrivibrio</taxon>
    </lineage>
</organism>
<gene>
    <name evidence="2" type="ORF">SAMN04487884_11458</name>
</gene>
<dbReference type="RefSeq" id="WP_022758330.1">
    <property type="nucleotide sequence ID" value="NZ_FOGJ01000014.1"/>
</dbReference>
<dbReference type="Proteomes" id="UP000182584">
    <property type="component" value="Unassembled WGS sequence"/>
</dbReference>
<dbReference type="Gene3D" id="1.10.3730.20">
    <property type="match status" value="1"/>
</dbReference>
<keyword evidence="1" id="KW-0812">Transmembrane</keyword>
<name>A0A1H9TCX2_BUTFI</name>
<keyword evidence="1" id="KW-1133">Transmembrane helix</keyword>